<feature type="chain" id="PRO_5034535040" description="Rhamnogalacturonase A/B/Epimerase-like pectate lyase domain-containing protein" evidence="5">
    <location>
        <begin position="24"/>
        <end position="1473"/>
    </location>
</feature>
<evidence type="ECO:0000259" key="6">
    <source>
        <dbReference type="Pfam" id="PF12708"/>
    </source>
</evidence>
<comment type="caution">
    <text evidence="7">The sequence shown here is derived from an EMBL/GenBank/DDBJ whole genome shotgun (WGS) entry which is preliminary data.</text>
</comment>
<dbReference type="InterPro" id="IPR017946">
    <property type="entry name" value="PLC-like_Pdiesterase_TIM-brl"/>
</dbReference>
<comment type="subcellular location">
    <subcellularLocation>
        <location evidence="1">Secreted</location>
    </subcellularLocation>
</comment>
<dbReference type="CDD" id="cd23668">
    <property type="entry name" value="GH55_beta13glucanase-like"/>
    <property type="match status" value="1"/>
</dbReference>
<dbReference type="PANTHER" id="PTHR33928:SF2">
    <property type="entry name" value="PECTATE LYASE SUPERFAMILY PROTEIN DOMAIN-CONTAINING PROTEIN-RELATED"/>
    <property type="match status" value="1"/>
</dbReference>
<gene>
    <name evidence="7" type="ORF">CNMCM5623_005710</name>
</gene>
<dbReference type="InterPro" id="IPR024535">
    <property type="entry name" value="RHGA/B-epi-like_pectate_lyase"/>
</dbReference>
<dbReference type="OrthoDB" id="1046782at2759"/>
<dbReference type="InterPro" id="IPR011050">
    <property type="entry name" value="Pectin_lyase_fold/virulence"/>
</dbReference>
<dbReference type="SUPFAM" id="SSF51695">
    <property type="entry name" value="PLC-like phosphodiesterases"/>
    <property type="match status" value="1"/>
</dbReference>
<dbReference type="GO" id="GO:0006629">
    <property type="term" value="P:lipid metabolic process"/>
    <property type="evidence" value="ECO:0007669"/>
    <property type="project" value="InterPro"/>
</dbReference>
<name>A0A8H6UNY2_9EURO</name>
<accession>A0A8H6UNY2</accession>
<evidence type="ECO:0000256" key="2">
    <source>
        <dbReference type="ARBA" id="ARBA00022525"/>
    </source>
</evidence>
<dbReference type="Pfam" id="PF12708">
    <property type="entry name" value="Pect-lyase_RHGA_epim"/>
    <property type="match status" value="2"/>
</dbReference>
<sequence length="1473" mass="162459">MRVVKSWAIALLAWALVIFEVLAQHGHGHGSHVHLHHRQHLIDSMGTDRALDAPPDAIAKARTLVKDAIAKAAVHNKARLDNPSRNQYKLKPGTKIRNRRDQPPDTQPAPPLFNVTKEIADAAALLAEYDAAAELNATGTVKRDYSHIDVLHGRQQKGKRAGTWWMGNKEHRGSWPWGKDSSYQVFRDVTDNKWATDGAAKYEPNGLVDCTKAINNAMKAGNRCGAKCNGSTTKQAILYFPPGTYLVSGTIEIFFGTQMIGDATNWPVIKAAASFVGLGVFSTDHYVENGGTGPDGNALEWYINTANFYRQIRNFKFDIRLTDPNAYVCALHYQVAQATSLSNVDFIAAAAPTTQQAIYAENGSGGHMSDLTFTGGNFGICEYLSQRCKRNGVLKRLQDGGSQQFTAQRLSFRNVNTAVQLIWDWGWTWKSISVSGGQTGFKLLSEDGFHHTGSLMVIDSVFEGTKTAILTFPATTDIKKGTTGITLDNIVFKNVGVAVADNAGKTYLKGGTTAVNTWTLGPVYLDPTRREFTLDKSMDTPRIEELLANNSIAFLQNPYFERKKPQYEQYPWSKFISVKAQGAKGDGSTDDTATLQRIINGAGSSIVYFDAGTYILRDTLTIPVKPLIVGEAWAQLVAEGPKFSDPECMDNIVGNKGDKGGVEIQDILVSTKGATAGAVLIEWNIKAHVAGAAGMWDTHVRIGGAAGTDLESAQCPASKTGVSQGCNAASLMMHITENASAYLENIWLWVADHDIDDPLLEDAKNDMIQVQCSVNVARGLLVESTAPTWLYRTSSEHAVYYQYNFYKARNVFAGMIQTESPYYQPTPHPPAPFQKAVGKFPGDPDYACASPATLGCDSSWAVRIVNSKDIFIAGAGLYSWFDTYDQSVCVDASNCQKVLAEIKDNYGGIRIHNLITIGATNMMVSDGTLIASKDNLNVDYHPYWSQVTVFDPKSFDEPPHKICTPGSDSNPARPAKASGAYPPQAWSKANPYQGYFVLVNGSPYKWKVVYQHAYQMDTWQWYDVPAGESLQIEYQFKDDETRVDDKGEVKYEIEGTNKTFQVWARVEESDPRNNVLHLRVQYDNLNTQDKPEGGSLELPQRVGEGGGHRSIPWVLTGSESYGYWSSASPPIGWMGSIMDVIGPRKLKHVCMPGSHDAGMYKLDGKTTGANEGNTLTQSLNFYNQLRRGSRYFDVRPVVANADGDYYCGHYSPVARLMQGGNGERLSELVKQTNQFMRENPHEVVIYYLSHDMDINHARGPPRDGAYTPFTLRQWNEVFDIFAKLNNKCPRLDGDLTDMTINELKGCVLVIVEAKAGRQNEGIYPADPHFSRHDGYSSTIDLRIMNGEQLADMRKGRDIREGSGKEQFWVLSWTLTPNSGTITSIGTIELATSYSYDSIFWNAYYEFTPFSFPNVLYMDAIGFAEGVASKDQDVLWKGSNGELTAMAMAVNLAIVSKNCYVGGGSIWPGEGLSH</sequence>
<keyword evidence="2" id="KW-0964">Secreted</keyword>
<feature type="domain" description="Rhamnogalacturonase A/B/Epimerase-like pectate lyase" evidence="6">
    <location>
        <begin position="204"/>
        <end position="441"/>
    </location>
</feature>
<feature type="region of interest" description="Disordered" evidence="4">
    <location>
        <begin position="76"/>
        <end position="111"/>
    </location>
</feature>
<feature type="signal peptide" evidence="5">
    <location>
        <begin position="1"/>
        <end position="23"/>
    </location>
</feature>
<dbReference type="Gene3D" id="2.160.20.10">
    <property type="entry name" value="Single-stranded right-handed beta-helix, Pectin lyase-like"/>
    <property type="match status" value="2"/>
</dbReference>
<evidence type="ECO:0000256" key="4">
    <source>
        <dbReference type="SAM" id="MobiDB-lite"/>
    </source>
</evidence>
<dbReference type="PANTHER" id="PTHR33928">
    <property type="entry name" value="POLYGALACTURONASE QRT3"/>
    <property type="match status" value="1"/>
</dbReference>
<dbReference type="Proteomes" id="UP000654922">
    <property type="component" value="Unassembled WGS sequence"/>
</dbReference>
<dbReference type="Gene3D" id="3.20.20.190">
    <property type="entry name" value="Phosphatidylinositol (PI) phosphodiesterase"/>
    <property type="match status" value="1"/>
</dbReference>
<evidence type="ECO:0000313" key="8">
    <source>
        <dbReference type="Proteomes" id="UP000654922"/>
    </source>
</evidence>
<evidence type="ECO:0000256" key="5">
    <source>
        <dbReference type="SAM" id="SignalP"/>
    </source>
</evidence>
<proteinExistence type="predicted"/>
<dbReference type="InterPro" id="IPR012334">
    <property type="entry name" value="Pectin_lyas_fold"/>
</dbReference>
<feature type="domain" description="Rhamnogalacturonase A/B/Epimerase-like pectate lyase" evidence="6">
    <location>
        <begin position="575"/>
        <end position="634"/>
    </location>
</feature>
<protein>
    <recommendedName>
        <fullName evidence="6">Rhamnogalacturonase A/B/Epimerase-like pectate lyase domain-containing protein</fullName>
    </recommendedName>
</protein>
<evidence type="ECO:0000256" key="1">
    <source>
        <dbReference type="ARBA" id="ARBA00004613"/>
    </source>
</evidence>
<dbReference type="SUPFAM" id="SSF51126">
    <property type="entry name" value="Pectin lyase-like"/>
    <property type="match status" value="2"/>
</dbReference>
<evidence type="ECO:0000313" key="7">
    <source>
        <dbReference type="EMBL" id="KAF7160195.1"/>
    </source>
</evidence>
<dbReference type="GO" id="GO:0004650">
    <property type="term" value="F:polygalacturonase activity"/>
    <property type="evidence" value="ECO:0007669"/>
    <property type="project" value="InterPro"/>
</dbReference>
<dbReference type="GO" id="GO:0008081">
    <property type="term" value="F:phosphoric diester hydrolase activity"/>
    <property type="evidence" value="ECO:0007669"/>
    <property type="project" value="InterPro"/>
</dbReference>
<dbReference type="EMBL" id="JACBAE010001374">
    <property type="protein sequence ID" value="KAF7160195.1"/>
    <property type="molecule type" value="Genomic_DNA"/>
</dbReference>
<keyword evidence="3 5" id="KW-0732">Signal</keyword>
<evidence type="ECO:0000256" key="3">
    <source>
        <dbReference type="ARBA" id="ARBA00022729"/>
    </source>
</evidence>
<dbReference type="GO" id="GO:0005576">
    <property type="term" value="C:extracellular region"/>
    <property type="evidence" value="ECO:0007669"/>
    <property type="project" value="UniProtKB-SubCell"/>
</dbReference>
<dbReference type="InterPro" id="IPR039279">
    <property type="entry name" value="QRT3-like"/>
</dbReference>
<reference evidence="7" key="1">
    <citation type="submission" date="2020-06" db="EMBL/GenBank/DDBJ databases">
        <title>Draft genome sequences of strains closely related to Aspergillus parafelis and Aspergillus hiratsukae.</title>
        <authorList>
            <person name="Dos Santos R.A.C."/>
            <person name="Rivero-Menendez O."/>
            <person name="Steenwyk J.L."/>
            <person name="Mead M.E."/>
            <person name="Goldman G.H."/>
            <person name="Alastruey-Izquierdo A."/>
            <person name="Rokas A."/>
        </authorList>
    </citation>
    <scope>NUCLEOTIDE SEQUENCE</scope>
    <source>
        <strain evidence="7">CNM-CM5623</strain>
    </source>
</reference>
<organism evidence="7 8">
    <name type="scientific">Aspergillus felis</name>
    <dbReference type="NCBI Taxonomy" id="1287682"/>
    <lineage>
        <taxon>Eukaryota</taxon>
        <taxon>Fungi</taxon>
        <taxon>Dikarya</taxon>
        <taxon>Ascomycota</taxon>
        <taxon>Pezizomycotina</taxon>
        <taxon>Eurotiomycetes</taxon>
        <taxon>Eurotiomycetidae</taxon>
        <taxon>Eurotiales</taxon>
        <taxon>Aspergillaceae</taxon>
        <taxon>Aspergillus</taxon>
        <taxon>Aspergillus subgen. Fumigati</taxon>
    </lineage>
</organism>